<dbReference type="STRING" id="1580092.NADRNF5_0295"/>
<keyword evidence="2" id="KW-1185">Reference proteome</keyword>
<evidence type="ECO:0000313" key="1">
    <source>
        <dbReference type="EMBL" id="AJW69993.1"/>
    </source>
</evidence>
<protein>
    <submittedName>
        <fullName evidence="1">Uncharacterized protein</fullName>
    </submittedName>
</protein>
<dbReference type="KEGG" id="nin:NADRNF5_0295"/>
<name>A0A0D5C0A5_9ARCH</name>
<dbReference type="RefSeq" id="WP_048114937.1">
    <property type="nucleotide sequence ID" value="NZ_CP011070.1"/>
</dbReference>
<reference evidence="1 2" key="2">
    <citation type="journal article" date="2016" name="ISME J.">
        <title>Physiological and genomic characterization of two novel marine thaumarchaeal strains indicates niche differentiation.</title>
        <authorList>
            <person name="Bayer B."/>
            <person name="Vojvoda J."/>
            <person name="Offre P."/>
            <person name="Alves R.J."/>
            <person name="Elisabeth N.H."/>
            <person name="Garcia J.A."/>
            <person name="Volland J.M."/>
            <person name="Srivastava A."/>
            <person name="Schleper C."/>
            <person name="Herndl G.J."/>
        </authorList>
    </citation>
    <scope>NUCLEOTIDE SEQUENCE [LARGE SCALE GENOMIC DNA]</scope>
    <source>
        <strain evidence="1 2">NF5</strain>
    </source>
</reference>
<organism evidence="1 2">
    <name type="scientific">Nitrosopumilus adriaticus</name>
    <dbReference type="NCBI Taxonomy" id="1580092"/>
    <lineage>
        <taxon>Archaea</taxon>
        <taxon>Nitrososphaerota</taxon>
        <taxon>Nitrososphaeria</taxon>
        <taxon>Nitrosopumilales</taxon>
        <taxon>Nitrosopumilaceae</taxon>
        <taxon>Nitrosopumilus</taxon>
    </lineage>
</organism>
<accession>A0A0D5C0A5</accession>
<dbReference type="OrthoDB" id="4979at2157"/>
<reference evidence="2" key="1">
    <citation type="submission" date="2015-03" db="EMBL/GenBank/DDBJ databases">
        <title>Characterization of two novel Thaumarchaeota isolated from the Northern Adriatic Sea.</title>
        <authorList>
            <person name="Bayer B."/>
            <person name="Vojvoda J."/>
            <person name="Offre P."/>
            <person name="Srivastava A."/>
            <person name="Elisabeth N."/>
            <person name="Garcia J.A.L."/>
            <person name="Schleper C."/>
            <person name="Herndl G.J."/>
        </authorList>
    </citation>
    <scope>NUCLEOTIDE SEQUENCE [LARGE SCALE GENOMIC DNA]</scope>
    <source>
        <strain evidence="2">NF5</strain>
    </source>
</reference>
<dbReference type="HOGENOM" id="CLU_1227620_0_0_2"/>
<gene>
    <name evidence="1" type="ORF">NADRNF5_0295</name>
</gene>
<evidence type="ECO:0000313" key="2">
    <source>
        <dbReference type="Proteomes" id="UP000032408"/>
    </source>
</evidence>
<proteinExistence type="predicted"/>
<dbReference type="AlphaFoldDB" id="A0A0D5C0A5"/>
<dbReference type="EMBL" id="CP011070">
    <property type="protein sequence ID" value="AJW69993.1"/>
    <property type="molecule type" value="Genomic_DNA"/>
</dbReference>
<dbReference type="GeneID" id="24819544"/>
<sequence length="227" mass="27262">MNIEEKIKNCEIYLKQIKKYDPDPFYVNHFFNQYVDSVNNTYEDIFNEANRDFGLFIVGKISQKKFSEKAKMKNDKNAIKFSEWFSQKFNQEHENPYPNFIKKICDFKNKSQKIPEIKIMIRASDRYKDDINQKIKVNLSNGKLRMKEELDIEIKRQLPIFLEIINHKRNEKNEPKVGQNQIIASTFLDIENHIDIEIAYASEIYIPVMKRLVEESRKKIKELITWQ</sequence>
<dbReference type="Proteomes" id="UP000032408">
    <property type="component" value="Chromosome"/>
</dbReference>